<feature type="region of interest" description="Disordered" evidence="1">
    <location>
        <begin position="1"/>
        <end position="21"/>
    </location>
</feature>
<organism evidence="4 5">
    <name type="scientific">Actinoalloteichus hoggarensis</name>
    <dbReference type="NCBI Taxonomy" id="1470176"/>
    <lineage>
        <taxon>Bacteria</taxon>
        <taxon>Bacillati</taxon>
        <taxon>Actinomycetota</taxon>
        <taxon>Actinomycetes</taxon>
        <taxon>Pseudonocardiales</taxon>
        <taxon>Pseudonocardiaceae</taxon>
        <taxon>Actinoalloteichus</taxon>
    </lineage>
</organism>
<feature type="region of interest" description="Disordered" evidence="1">
    <location>
        <begin position="365"/>
        <end position="441"/>
    </location>
</feature>
<evidence type="ECO:0000313" key="5">
    <source>
        <dbReference type="Proteomes" id="UP000204221"/>
    </source>
</evidence>
<feature type="domain" description="Septum formation-related" evidence="3">
    <location>
        <begin position="166"/>
        <end position="344"/>
    </location>
</feature>
<evidence type="ECO:0000256" key="2">
    <source>
        <dbReference type="SAM" id="Phobius"/>
    </source>
</evidence>
<dbReference type="EMBL" id="CP022521">
    <property type="protein sequence ID" value="ASO17790.1"/>
    <property type="molecule type" value="Genomic_DNA"/>
</dbReference>
<dbReference type="KEGG" id="ahg:AHOG_00585"/>
<dbReference type="InterPro" id="IPR026004">
    <property type="entry name" value="Septum_form"/>
</dbReference>
<evidence type="ECO:0000256" key="1">
    <source>
        <dbReference type="SAM" id="MobiDB-lite"/>
    </source>
</evidence>
<feature type="domain" description="Septum formation-related" evidence="3">
    <location>
        <begin position="81"/>
        <end position="121"/>
    </location>
</feature>
<keyword evidence="2" id="KW-0812">Transmembrane</keyword>
<feature type="compositionally biased region" description="Acidic residues" evidence="1">
    <location>
        <begin position="120"/>
        <end position="130"/>
    </location>
</feature>
<accession>A0A221VW66</accession>
<reference evidence="4 5" key="1">
    <citation type="submission" date="2017-07" db="EMBL/GenBank/DDBJ databases">
        <title>Complete genome sequence of Actinoalloteichus hoggarensis DSM 45943, type strain of Actinoalloteichus hoggarensis.</title>
        <authorList>
            <person name="Ruckert C."/>
            <person name="Nouioui I."/>
            <person name="Willmese J."/>
            <person name="van Wezel G."/>
            <person name="Klenk H.-P."/>
            <person name="Kalinowski J."/>
            <person name="Zotchev S.B."/>
        </authorList>
    </citation>
    <scope>NUCLEOTIDE SEQUENCE [LARGE SCALE GENOMIC DNA]</scope>
    <source>
        <strain evidence="4 5">DSM 45943</strain>
    </source>
</reference>
<feature type="compositionally biased region" description="Acidic residues" evidence="1">
    <location>
        <begin position="149"/>
        <end position="165"/>
    </location>
</feature>
<gene>
    <name evidence="4" type="ORF">AHOG_00585</name>
</gene>
<evidence type="ECO:0000259" key="3">
    <source>
        <dbReference type="Pfam" id="PF13845"/>
    </source>
</evidence>
<dbReference type="AlphaFoldDB" id="A0A221VW66"/>
<feature type="transmembrane region" description="Helical" evidence="2">
    <location>
        <begin position="26"/>
        <end position="47"/>
    </location>
</feature>
<dbReference type="OrthoDB" id="4266126at2"/>
<protein>
    <submittedName>
        <fullName evidence="4">Putative membrane protein</fullName>
    </submittedName>
</protein>
<keyword evidence="5" id="KW-1185">Reference proteome</keyword>
<proteinExistence type="predicted"/>
<keyword evidence="2" id="KW-0472">Membrane</keyword>
<feature type="region of interest" description="Disordered" evidence="1">
    <location>
        <begin position="49"/>
        <end position="71"/>
    </location>
</feature>
<dbReference type="Proteomes" id="UP000204221">
    <property type="component" value="Chromosome"/>
</dbReference>
<feature type="compositionally biased region" description="Gly residues" evidence="1">
    <location>
        <begin position="51"/>
        <end position="63"/>
    </location>
</feature>
<evidence type="ECO:0000313" key="4">
    <source>
        <dbReference type="EMBL" id="ASO17790.1"/>
    </source>
</evidence>
<dbReference type="Pfam" id="PF13845">
    <property type="entry name" value="Septum_form"/>
    <property type="match status" value="2"/>
</dbReference>
<name>A0A221VW66_9PSEU</name>
<sequence>MMDTMSDAAETPESSRPKRGAMNTRLVMIGAAAGALIVLTASALSLLPGDRSGGGPGGGGVRPGAGSQQPQQAPLLFETEAGECLTWAEPDASDIRPVTCEEPHLFEVSGSIDLAELPPEDDAAESEDLDGAGAGGAGAGGVGGGAATDEGEPSSEPSAGDEPEPYGEGAPFPDTDTWLALKDTHCLPQAADYLDGMLDPHGRFRVSAFTPSAESWEEGDRAMHCGLQWPATSGGLYSIIGEIADLDQANVYEPGVCLGISGGAVTDPVDCAEPHSQEIIEVYDLSEGFDVHPSDAAQDEYLQPLCRQASTDYAGGPVSEQGLTYAWDLLPLESWEAGTRRVKCFVAAVLPDESGMAPITGSVRGEFEVSDEEPAPEENTVTPGAPLPNPTGPPMHGDHDLSESPEPGDADEGADEEGAEADPDDEAGEDVGGDGGTGDGG</sequence>
<feature type="compositionally biased region" description="Gly residues" evidence="1">
    <location>
        <begin position="132"/>
        <end position="146"/>
    </location>
</feature>
<feature type="region of interest" description="Disordered" evidence="1">
    <location>
        <begin position="120"/>
        <end position="175"/>
    </location>
</feature>
<feature type="compositionally biased region" description="Acidic residues" evidence="1">
    <location>
        <begin position="406"/>
        <end position="432"/>
    </location>
</feature>
<keyword evidence="2" id="KW-1133">Transmembrane helix</keyword>